<evidence type="ECO:0000313" key="3">
    <source>
        <dbReference type="Proteomes" id="UP001374803"/>
    </source>
</evidence>
<keyword evidence="1" id="KW-0732">Signal</keyword>
<evidence type="ECO:0000256" key="1">
    <source>
        <dbReference type="SAM" id="SignalP"/>
    </source>
</evidence>
<reference evidence="2" key="1">
    <citation type="submission" date="2021-12" db="EMBL/GenBank/DDBJ databases">
        <title>Discovery of the Pendulisporaceae a myxobacterial family with distinct sporulation behavior and unique specialized metabolism.</title>
        <authorList>
            <person name="Garcia R."/>
            <person name="Popoff A."/>
            <person name="Bader C.D."/>
            <person name="Loehr J."/>
            <person name="Walesch S."/>
            <person name="Walt C."/>
            <person name="Boldt J."/>
            <person name="Bunk B."/>
            <person name="Haeckl F.J.F.P.J."/>
            <person name="Gunesch A.P."/>
            <person name="Birkelbach J."/>
            <person name="Nuebel U."/>
            <person name="Pietschmann T."/>
            <person name="Bach T."/>
            <person name="Mueller R."/>
        </authorList>
    </citation>
    <scope>NUCLEOTIDE SEQUENCE</scope>
    <source>
        <strain evidence="2">MSr11367</strain>
    </source>
</reference>
<dbReference type="Proteomes" id="UP001374803">
    <property type="component" value="Chromosome"/>
</dbReference>
<sequence>MCTTAAMFAVLTVTSTAHSDPTAFGRGFDLGRFVERGVQFAYEATRDHGKGTPNAHTKPPLGWALVARDWNGGFPLIGELAVATDKVRLTKSTRALLGRVHTGDGPVAAFLHFGIGEWRYDPDMFPFSTRRRELALQFGGGIAVLITKHVAFAWEVNHLTLCRDPSEPQIVPTPYIYGTLGVVDIQF</sequence>
<dbReference type="RefSeq" id="WP_394836397.1">
    <property type="nucleotide sequence ID" value="NZ_CP089929.1"/>
</dbReference>
<name>A0ABZ2L751_9BACT</name>
<feature type="chain" id="PRO_5047511247" description="Acyloxyacyl hydrolase" evidence="1">
    <location>
        <begin position="20"/>
        <end position="187"/>
    </location>
</feature>
<organism evidence="2 3">
    <name type="scientific">Pendulispora rubella</name>
    <dbReference type="NCBI Taxonomy" id="2741070"/>
    <lineage>
        <taxon>Bacteria</taxon>
        <taxon>Pseudomonadati</taxon>
        <taxon>Myxococcota</taxon>
        <taxon>Myxococcia</taxon>
        <taxon>Myxococcales</taxon>
        <taxon>Sorangiineae</taxon>
        <taxon>Pendulisporaceae</taxon>
        <taxon>Pendulispora</taxon>
    </lineage>
</organism>
<dbReference type="EMBL" id="CP089983">
    <property type="protein sequence ID" value="WXB06741.1"/>
    <property type="molecule type" value="Genomic_DNA"/>
</dbReference>
<protein>
    <recommendedName>
        <fullName evidence="4">Acyloxyacyl hydrolase</fullName>
    </recommendedName>
</protein>
<evidence type="ECO:0000313" key="2">
    <source>
        <dbReference type="EMBL" id="WXB06741.1"/>
    </source>
</evidence>
<keyword evidence="3" id="KW-1185">Reference proteome</keyword>
<evidence type="ECO:0008006" key="4">
    <source>
        <dbReference type="Google" id="ProtNLM"/>
    </source>
</evidence>
<accession>A0ABZ2L751</accession>
<proteinExistence type="predicted"/>
<gene>
    <name evidence="2" type="ORF">LVJ94_05770</name>
</gene>
<feature type="signal peptide" evidence="1">
    <location>
        <begin position="1"/>
        <end position="19"/>
    </location>
</feature>